<keyword evidence="1" id="KW-0596">Phosphopantetheine</keyword>
<dbReference type="GO" id="GO:0008168">
    <property type="term" value="F:methyltransferase activity"/>
    <property type="evidence" value="ECO:0007669"/>
    <property type="project" value="UniProtKB-KW"/>
</dbReference>
<feature type="active site" description="Proton donor; for dehydratase activity" evidence="8">
    <location>
        <position position="354"/>
    </location>
</feature>
<dbReference type="Proteomes" id="UP001140560">
    <property type="component" value="Unassembled WGS sequence"/>
</dbReference>
<dbReference type="InterPro" id="IPR009081">
    <property type="entry name" value="PP-bd_ACP"/>
</dbReference>
<name>A0A9W8YBP6_9PLEO</name>
<dbReference type="InterPro" id="IPR020807">
    <property type="entry name" value="PKS_DH"/>
</dbReference>
<dbReference type="InterPro" id="IPR013217">
    <property type="entry name" value="Methyltransf_12"/>
</dbReference>
<keyword evidence="4" id="KW-0808">Transferase</keyword>
<feature type="region of interest" description="N-terminal hotdog fold" evidence="8">
    <location>
        <begin position="154"/>
        <end position="282"/>
    </location>
</feature>
<dbReference type="InterPro" id="IPR013154">
    <property type="entry name" value="ADH-like_N"/>
</dbReference>
<dbReference type="InterPro" id="IPR029063">
    <property type="entry name" value="SAM-dependent_MTases_sf"/>
</dbReference>
<evidence type="ECO:0000256" key="1">
    <source>
        <dbReference type="ARBA" id="ARBA00022450"/>
    </source>
</evidence>
<dbReference type="OrthoDB" id="329835at2759"/>
<dbReference type="InterPro" id="IPR013968">
    <property type="entry name" value="PKS_KR"/>
</dbReference>
<dbReference type="GO" id="GO:0044550">
    <property type="term" value="P:secondary metabolite biosynthetic process"/>
    <property type="evidence" value="ECO:0007669"/>
    <property type="project" value="TreeGrafter"/>
</dbReference>
<dbReference type="Gene3D" id="3.40.50.720">
    <property type="entry name" value="NAD(P)-binding Rossmann-like Domain"/>
    <property type="match status" value="1"/>
</dbReference>
<dbReference type="InterPro" id="IPR006162">
    <property type="entry name" value="Ppantetheine_attach_site"/>
</dbReference>
<dbReference type="CDD" id="cd02440">
    <property type="entry name" value="AdoMet_MTases"/>
    <property type="match status" value="1"/>
</dbReference>
<dbReference type="SUPFAM" id="SSF52151">
    <property type="entry name" value="FabD/lysophospholipase-like"/>
    <property type="match status" value="1"/>
</dbReference>
<evidence type="ECO:0000256" key="8">
    <source>
        <dbReference type="PROSITE-ProRule" id="PRU01363"/>
    </source>
</evidence>
<dbReference type="InterPro" id="IPR001227">
    <property type="entry name" value="Ac_transferase_dom_sf"/>
</dbReference>
<dbReference type="PROSITE" id="PS00012">
    <property type="entry name" value="PHOSPHOPANTETHEINE"/>
    <property type="match status" value="1"/>
</dbReference>
<evidence type="ECO:0000259" key="9">
    <source>
        <dbReference type="PROSITE" id="PS50075"/>
    </source>
</evidence>
<gene>
    <name evidence="11" type="ORF">N0V83_004311</name>
</gene>
<evidence type="ECO:0000256" key="4">
    <source>
        <dbReference type="ARBA" id="ARBA00022679"/>
    </source>
</evidence>
<dbReference type="GO" id="GO:0004312">
    <property type="term" value="F:fatty acid synthase activity"/>
    <property type="evidence" value="ECO:0007669"/>
    <property type="project" value="TreeGrafter"/>
</dbReference>
<dbReference type="GO" id="GO:0032259">
    <property type="term" value="P:methylation"/>
    <property type="evidence" value="ECO:0007669"/>
    <property type="project" value="UniProtKB-KW"/>
</dbReference>
<dbReference type="Gene3D" id="3.90.180.10">
    <property type="entry name" value="Medium-chain alcohol dehydrogenases, catalytic domain"/>
    <property type="match status" value="2"/>
</dbReference>
<protein>
    <recommendedName>
        <fullName evidence="13">Carrier domain-containing protein</fullName>
    </recommendedName>
</protein>
<dbReference type="PANTHER" id="PTHR43775:SF49">
    <property type="entry name" value="SYNTHASE, PUTATIVE (JCVI)-RELATED"/>
    <property type="match status" value="1"/>
</dbReference>
<evidence type="ECO:0000313" key="12">
    <source>
        <dbReference type="Proteomes" id="UP001140560"/>
    </source>
</evidence>
<organism evidence="11 12">
    <name type="scientific">Neocucurbitaria cava</name>
    <dbReference type="NCBI Taxonomy" id="798079"/>
    <lineage>
        <taxon>Eukaryota</taxon>
        <taxon>Fungi</taxon>
        <taxon>Dikarya</taxon>
        <taxon>Ascomycota</taxon>
        <taxon>Pezizomycotina</taxon>
        <taxon>Dothideomycetes</taxon>
        <taxon>Pleosporomycetidae</taxon>
        <taxon>Pleosporales</taxon>
        <taxon>Pleosporineae</taxon>
        <taxon>Cucurbitariaceae</taxon>
        <taxon>Neocucurbitaria</taxon>
    </lineage>
</organism>
<sequence>MAPSAAFYSSVTGTRITEDASLGSSYWVHNLTSPVLFSSAVQRIIDVKPSKKIFVEVGPHAALAGPLRQIFRAYGSTSEDEYVSTLVRAEDDNASLLNTAGELWLNDIQLDFNYINGKGTFLVDLPLYPWHYEEPLWSESRLSSEWRFRKYAHHDVLGSRVLETTGSNVAWRNVLRLDSVPWIKQHEVAGDILFPGVGYIGMIGEALRQLTDSTDLTVRHVHFKTGLVLHEGQDTEVITELQKQNLTNTIESEWWNFSVSSLTGSTWVKHCFGHARAGPELQQQQVPKIDPQPRLVSHRTWYRAMKRYGFDYGSRFLCMEGITAHPLEKVAVATVKNNLQAGESPWVVHPTSLDGILQIYSVAAYHGLPRNFPFASVPTYIGELYLKSADGPIILRVVADDIPKKGSISGNLVGISNGQKVIDMKDVCLSRIGEGENSAGEDPHAAVELEWKPDINLANASTLIKGTTNRIPLHDTLDRFALASLYEMQTRLKACNTGIDHLQKYKVWVDSFAARAMTGHYPGVHDSVEVGHLSSESRSKLLGQLYDELKSTAAAPAAEAIHRILCHSTEVFEAKTDPLDVLLADNILHEMYDFRQDSDCSEFLELMAHCKPNMRILEIGAGTGSFTNVVLPCLKSAYGERAYFSYVYTDTSSGFLSAAKDRFSSYDRMEYSVLDISKDVASQGFQLESFDLILACNVLHATPSLSESLANVKQLLHPRGWLFLQELDPATKWMNFIMGVLPGWWLGCNDGRSEEPYANAQRWESELRLSGFDNVAITYDGYLNNNILARPIRDRHSKRITLLCNDLQADHTVWVVSILEDAAYDVHLCGIRDTPPDGTDIISILDLAHPYLHNATETHIDALLAFLFNMRNAGILWVTGAAQVDCRDPRYSMILGLARNAHMELELDFATLELQNFEVTSLQCIPSVLSEFLQRVHESDVDPTMEWVNHNGKVLTSAFHWIKVKDQLLASNNDTNVLKLEVGKPGLVDSLYWEQVESVCVTNDLVEIEVRAVGLNFKVRRLPGPTLLLMLMRAKDVLVVTGVITDQRAIGKGLGYESCGIVTKIGSGVRDLKLGDRVYCSSGGGAFTSRLVLPEKLCFRIPEKLSMINAASMPIVYCTAIYCLEDVARLQAGQVSKNMFDFQTKLTELDRLSSFIRPLVALLGRVTSYFEQGFIKPIEPCKTFPANSIAEALRYMQKGQRMGKIVVTICEPATLLPMSPAQSKLALRVDKAYVLVGGLGGLGRAVATWLVENGATNIVFLSRSAGNINKNDPYLKELQAMGCTAQTISADVSAMEDVDAAFDAIDLPIGGVFQASMTLGDVLLSDMTFDSWQKAVLPKVQGTWNLHHATTKRDAQLDFFFLFSSISSMGRQRGQSNYAAGNTFLDAFVQYRHSLGLPCSTVNIGVMEDVGYLPEHPEKLDMYRATAIHTLQEKQLLDAIQLMLQRSRPPSSSLHSTNFVNHSQIGLGIRSTLPLSAPNNRTFWKRDPRFLAYRNSAYDIKGTSDITTSSNGDELKRFLRDARGNISLLDSPQSAQLLAKSIGKTLLGFMLLEEEPNLQMSVTALGVDSLITIELRNWIRQKIGIEMSVIEIMGTTSLDQLGVMARAKLVEKMKGYW</sequence>
<dbReference type="CDD" id="cd05195">
    <property type="entry name" value="enoyl_red"/>
    <property type="match status" value="1"/>
</dbReference>
<dbReference type="Gene3D" id="3.40.366.10">
    <property type="entry name" value="Malonyl-Coenzyme A Acyl Carrier Protein, domain 2"/>
    <property type="match status" value="1"/>
</dbReference>
<dbReference type="SUPFAM" id="SSF47336">
    <property type="entry name" value="ACP-like"/>
    <property type="match status" value="1"/>
</dbReference>
<dbReference type="InterPro" id="IPR042104">
    <property type="entry name" value="PKS_dehydratase_sf"/>
</dbReference>
<keyword evidence="5" id="KW-0521">NADP</keyword>
<reference evidence="11" key="1">
    <citation type="submission" date="2022-10" db="EMBL/GenBank/DDBJ databases">
        <title>Tapping the CABI collections for fungal endophytes: first genome assemblies for Collariella, Neodidymelliopsis, Ascochyta clinopodiicola, Didymella pomorum, Didymosphaeria variabile, Neocosmospora piperis and Neocucurbitaria cava.</title>
        <authorList>
            <person name="Hill R."/>
        </authorList>
    </citation>
    <scope>NUCLEOTIDE SEQUENCE</scope>
    <source>
        <strain evidence="11">IMI 356814</strain>
    </source>
</reference>
<dbReference type="PANTHER" id="PTHR43775">
    <property type="entry name" value="FATTY ACID SYNTHASE"/>
    <property type="match status" value="1"/>
</dbReference>
<dbReference type="GO" id="GO:0006633">
    <property type="term" value="P:fatty acid biosynthetic process"/>
    <property type="evidence" value="ECO:0007669"/>
    <property type="project" value="TreeGrafter"/>
</dbReference>
<dbReference type="InterPro" id="IPR016035">
    <property type="entry name" value="Acyl_Trfase/lysoPLipase"/>
</dbReference>
<feature type="region of interest" description="C-terminal hotdog fold" evidence="8">
    <location>
        <begin position="293"/>
        <end position="438"/>
    </location>
</feature>
<dbReference type="InterPro" id="IPR049552">
    <property type="entry name" value="PKS_DH_N"/>
</dbReference>
<evidence type="ECO:0008006" key="13">
    <source>
        <dbReference type="Google" id="ProtNLM"/>
    </source>
</evidence>
<dbReference type="InterPro" id="IPR049900">
    <property type="entry name" value="PKS_mFAS_DH"/>
</dbReference>
<evidence type="ECO:0000313" key="11">
    <source>
        <dbReference type="EMBL" id="KAJ4371095.1"/>
    </source>
</evidence>
<dbReference type="Pfam" id="PF08659">
    <property type="entry name" value="KR"/>
    <property type="match status" value="1"/>
</dbReference>
<evidence type="ECO:0000256" key="6">
    <source>
        <dbReference type="ARBA" id="ARBA00023268"/>
    </source>
</evidence>
<evidence type="ECO:0000256" key="7">
    <source>
        <dbReference type="ARBA" id="ARBA00023315"/>
    </source>
</evidence>
<dbReference type="InterPro" id="IPR011032">
    <property type="entry name" value="GroES-like_sf"/>
</dbReference>
<dbReference type="InterPro" id="IPR050091">
    <property type="entry name" value="PKS_NRPS_Biosynth_Enz"/>
</dbReference>
<keyword evidence="7" id="KW-0012">Acyltransferase</keyword>
<dbReference type="SMART" id="SM00826">
    <property type="entry name" value="PKS_DH"/>
    <property type="match status" value="1"/>
</dbReference>
<evidence type="ECO:0000256" key="3">
    <source>
        <dbReference type="ARBA" id="ARBA00022603"/>
    </source>
</evidence>
<dbReference type="Pfam" id="PF08240">
    <property type="entry name" value="ADH_N"/>
    <property type="match status" value="1"/>
</dbReference>
<dbReference type="Pfam" id="PF21089">
    <property type="entry name" value="PKS_DH_N"/>
    <property type="match status" value="1"/>
</dbReference>
<dbReference type="EMBL" id="JAPEUY010000007">
    <property type="protein sequence ID" value="KAJ4371095.1"/>
    <property type="molecule type" value="Genomic_DNA"/>
</dbReference>
<keyword evidence="2" id="KW-0597">Phosphoprotein</keyword>
<dbReference type="SMART" id="SM00822">
    <property type="entry name" value="PKS_KR"/>
    <property type="match status" value="1"/>
</dbReference>
<evidence type="ECO:0000256" key="5">
    <source>
        <dbReference type="ARBA" id="ARBA00022857"/>
    </source>
</evidence>
<dbReference type="PROSITE" id="PS52019">
    <property type="entry name" value="PKS_MFAS_DH"/>
    <property type="match status" value="1"/>
</dbReference>
<evidence type="ECO:0000256" key="2">
    <source>
        <dbReference type="ARBA" id="ARBA00022553"/>
    </source>
</evidence>
<dbReference type="Pfam" id="PF00550">
    <property type="entry name" value="PP-binding"/>
    <property type="match status" value="1"/>
</dbReference>
<dbReference type="SUPFAM" id="SSF53335">
    <property type="entry name" value="S-adenosyl-L-methionine-dependent methyltransferases"/>
    <property type="match status" value="1"/>
</dbReference>
<dbReference type="GO" id="GO:0016491">
    <property type="term" value="F:oxidoreductase activity"/>
    <property type="evidence" value="ECO:0007669"/>
    <property type="project" value="InterPro"/>
</dbReference>
<dbReference type="InterPro" id="IPR036291">
    <property type="entry name" value="NAD(P)-bd_dom_sf"/>
</dbReference>
<dbReference type="InterPro" id="IPR020806">
    <property type="entry name" value="PKS_PP-bd"/>
</dbReference>
<dbReference type="InterPro" id="IPR020843">
    <property type="entry name" value="ER"/>
</dbReference>
<dbReference type="SMART" id="SM00829">
    <property type="entry name" value="PKS_ER"/>
    <property type="match status" value="1"/>
</dbReference>
<feature type="active site" description="Proton acceptor; for dehydratase activity" evidence="8">
    <location>
        <position position="186"/>
    </location>
</feature>
<dbReference type="GO" id="GO:0031177">
    <property type="term" value="F:phosphopantetheine binding"/>
    <property type="evidence" value="ECO:0007669"/>
    <property type="project" value="InterPro"/>
</dbReference>
<evidence type="ECO:0000259" key="10">
    <source>
        <dbReference type="PROSITE" id="PS52019"/>
    </source>
</evidence>
<dbReference type="InterPro" id="IPR036736">
    <property type="entry name" value="ACP-like_sf"/>
</dbReference>
<accession>A0A9W8YBP6</accession>
<feature type="domain" description="Carrier" evidence="9">
    <location>
        <begin position="1533"/>
        <end position="1609"/>
    </location>
</feature>
<dbReference type="InterPro" id="IPR049551">
    <property type="entry name" value="PKS_DH_C"/>
</dbReference>
<dbReference type="Pfam" id="PF14765">
    <property type="entry name" value="PS-DH"/>
    <property type="match status" value="1"/>
</dbReference>
<feature type="domain" description="PKS/mFAS DH" evidence="10">
    <location>
        <begin position="154"/>
        <end position="438"/>
    </location>
</feature>
<dbReference type="Gene3D" id="3.40.50.150">
    <property type="entry name" value="Vaccinia Virus protein VP39"/>
    <property type="match status" value="1"/>
</dbReference>
<proteinExistence type="predicted"/>
<keyword evidence="6" id="KW-0511">Multifunctional enzyme</keyword>
<dbReference type="SUPFAM" id="SSF51735">
    <property type="entry name" value="NAD(P)-binding Rossmann-fold domains"/>
    <property type="match status" value="1"/>
</dbReference>
<comment type="caution">
    <text evidence="11">The sequence shown here is derived from an EMBL/GenBank/DDBJ whole genome shotgun (WGS) entry which is preliminary data.</text>
</comment>
<dbReference type="SUPFAM" id="SSF50129">
    <property type="entry name" value="GroES-like"/>
    <property type="match status" value="1"/>
</dbReference>
<dbReference type="SMART" id="SM00823">
    <property type="entry name" value="PKS_PP"/>
    <property type="match status" value="1"/>
</dbReference>
<keyword evidence="3" id="KW-0489">Methyltransferase</keyword>
<dbReference type="Gene3D" id="1.10.1200.10">
    <property type="entry name" value="ACP-like"/>
    <property type="match status" value="1"/>
</dbReference>
<dbReference type="PROSITE" id="PS50075">
    <property type="entry name" value="CARRIER"/>
    <property type="match status" value="1"/>
</dbReference>
<dbReference type="Pfam" id="PF08242">
    <property type="entry name" value="Methyltransf_12"/>
    <property type="match status" value="1"/>
</dbReference>
<dbReference type="InterPro" id="IPR057326">
    <property type="entry name" value="KR_dom"/>
</dbReference>
<dbReference type="Gene3D" id="3.10.129.110">
    <property type="entry name" value="Polyketide synthase dehydratase"/>
    <property type="match status" value="1"/>
</dbReference>
<dbReference type="Gene3D" id="3.30.70.3290">
    <property type="match status" value="1"/>
</dbReference>
<keyword evidence="12" id="KW-1185">Reference proteome</keyword>